<dbReference type="Gene3D" id="3.40.640.10">
    <property type="entry name" value="Type I PLP-dependent aspartate aminotransferase-like (Major domain)"/>
    <property type="match status" value="1"/>
</dbReference>
<dbReference type="GO" id="GO:0008483">
    <property type="term" value="F:transaminase activity"/>
    <property type="evidence" value="ECO:0007669"/>
    <property type="project" value="UniProtKB-KW"/>
</dbReference>
<organism evidence="3 4">
    <name type="scientific">Dyadobacter chenhuakuii</name>
    <dbReference type="NCBI Taxonomy" id="2909339"/>
    <lineage>
        <taxon>Bacteria</taxon>
        <taxon>Pseudomonadati</taxon>
        <taxon>Bacteroidota</taxon>
        <taxon>Cytophagia</taxon>
        <taxon>Cytophagales</taxon>
        <taxon>Spirosomataceae</taxon>
        <taxon>Dyadobacter</taxon>
    </lineage>
</organism>
<dbReference type="InterPro" id="IPR015422">
    <property type="entry name" value="PyrdxlP-dep_Trfase_small"/>
</dbReference>
<dbReference type="SUPFAM" id="SSF53383">
    <property type="entry name" value="PLP-dependent transferases"/>
    <property type="match status" value="1"/>
</dbReference>
<keyword evidence="3" id="KW-0808">Transferase</keyword>
<protein>
    <submittedName>
        <fullName evidence="3">Aminotransferase class I/II-fold pyridoxal phosphate-dependent enzyme</fullName>
    </submittedName>
</protein>
<name>A0ABY4XJ95_9BACT</name>
<dbReference type="InterPro" id="IPR015421">
    <property type="entry name" value="PyrdxlP-dep_Trfase_major"/>
</dbReference>
<accession>A0ABY4XJ95</accession>
<proteinExistence type="inferred from homology"/>
<evidence type="ECO:0000256" key="2">
    <source>
        <dbReference type="RuleBase" id="RU004508"/>
    </source>
</evidence>
<dbReference type="PIRSF" id="PIRSF000390">
    <property type="entry name" value="PLP_StrS"/>
    <property type="match status" value="1"/>
</dbReference>
<dbReference type="RefSeq" id="WP_235165928.1">
    <property type="nucleotide sequence ID" value="NZ_CP098805.1"/>
</dbReference>
<reference evidence="3" key="1">
    <citation type="submission" date="2022-06" db="EMBL/GenBank/DDBJ databases">
        <title>Novel species in genus Dyadobacter.</title>
        <authorList>
            <person name="Ma C."/>
        </authorList>
    </citation>
    <scope>NUCLEOTIDE SEQUENCE</scope>
    <source>
        <strain evidence="3">CY22</strain>
    </source>
</reference>
<sequence>MEKRIWLSPPHMGGTEMSYIQQAFDTNWIAPVGANVDAFEKQIEEFMGCGHVAALSSGTAALHLALVLLGVTRGDFVICQSLTFAASANPIFYQGATPVFVDSEPLTWNICPDALESAIKHCVRKGKKPKAIIIVHLYGMPARMDEIITLCHHHDIPLIEDAAEALGSAYKGQKAGSLCKFGIFSFNGNKILTTSGGGALWSADQTAIQKAKFLATQARDPAPHYAHSVTGYNYSLSNICAGIGRGQMQVLEDRIAQRRANYTFYQQTFSTLARLQFQNEPPECFSNRWLTALTLDFQQTGISPQTIIAALECKNIESRHLWKPMHMQPLFKDAPYFGGTIAGDLFRSGICLPSGSSLAEDDLQRVTQVITNLFA</sequence>
<gene>
    <name evidence="3" type="ORF">NFI80_19670</name>
</gene>
<evidence type="ECO:0000313" key="4">
    <source>
        <dbReference type="Proteomes" id="UP001055420"/>
    </source>
</evidence>
<dbReference type="EMBL" id="CP098805">
    <property type="protein sequence ID" value="USJ30077.1"/>
    <property type="molecule type" value="Genomic_DNA"/>
</dbReference>
<comment type="similarity">
    <text evidence="1 2">Belongs to the DegT/DnrJ/EryC1 family.</text>
</comment>
<dbReference type="Pfam" id="PF01041">
    <property type="entry name" value="DegT_DnrJ_EryC1"/>
    <property type="match status" value="1"/>
</dbReference>
<dbReference type="InterPro" id="IPR015424">
    <property type="entry name" value="PyrdxlP-dep_Trfase"/>
</dbReference>
<dbReference type="CDD" id="cd00616">
    <property type="entry name" value="AHBA_syn"/>
    <property type="match status" value="1"/>
</dbReference>
<dbReference type="InterPro" id="IPR000653">
    <property type="entry name" value="DegT/StrS_aminotransferase"/>
</dbReference>
<evidence type="ECO:0000313" key="3">
    <source>
        <dbReference type="EMBL" id="USJ30077.1"/>
    </source>
</evidence>
<dbReference type="Proteomes" id="UP001055420">
    <property type="component" value="Chromosome"/>
</dbReference>
<dbReference type="PANTHER" id="PTHR30244">
    <property type="entry name" value="TRANSAMINASE"/>
    <property type="match status" value="1"/>
</dbReference>
<evidence type="ECO:0000256" key="1">
    <source>
        <dbReference type="ARBA" id="ARBA00037999"/>
    </source>
</evidence>
<keyword evidence="2" id="KW-0663">Pyridoxal phosphate</keyword>
<dbReference type="Gene3D" id="3.90.1150.10">
    <property type="entry name" value="Aspartate Aminotransferase, domain 1"/>
    <property type="match status" value="1"/>
</dbReference>
<keyword evidence="4" id="KW-1185">Reference proteome</keyword>
<keyword evidence="3" id="KW-0032">Aminotransferase</keyword>
<dbReference type="PANTHER" id="PTHR30244:SF34">
    <property type="entry name" value="DTDP-4-AMINO-4,6-DIDEOXYGALACTOSE TRANSAMINASE"/>
    <property type="match status" value="1"/>
</dbReference>